<dbReference type="RefSeq" id="WP_260791450.1">
    <property type="nucleotide sequence ID" value="NZ_CP093313.1"/>
</dbReference>
<keyword evidence="1" id="KW-0812">Transmembrane</keyword>
<sequence>MTVRFLSTTRDLLVLGARRLLGARLWAALQFVGIAVLISIGLLWTRIPEKNAFEVALTLFVPLLVAAGFLALQAAYLRSLLREPAEPEQHEVSLALGALTLLLWIAIGWILWNFIDRFDANDYQWAMYLNSRFDPDMRSRILTYDHLSKGFDYAAWLLRWVLVPGVLLPLGCTAFYGLRRGPWRRILRVWIAWRWWLVVLLLALIGDVLPRYFFVGDPKGSVQAQVWRVILKLIAAYIVSVLCWILALAWSAALVISPLEASPSSPAAIISGRLEGRPLPVGNADENLSGNA</sequence>
<evidence type="ECO:0000256" key="1">
    <source>
        <dbReference type="SAM" id="Phobius"/>
    </source>
</evidence>
<evidence type="ECO:0000313" key="2">
    <source>
        <dbReference type="EMBL" id="UWZ82282.1"/>
    </source>
</evidence>
<keyword evidence="1" id="KW-0472">Membrane</keyword>
<proteinExistence type="predicted"/>
<protein>
    <submittedName>
        <fullName evidence="2">Uncharacterized protein</fullName>
    </submittedName>
</protein>
<gene>
    <name evidence="2" type="ORF">MOP44_17070</name>
</gene>
<keyword evidence="3" id="KW-1185">Reference proteome</keyword>
<keyword evidence="1" id="KW-1133">Transmembrane helix</keyword>
<feature type="transmembrane region" description="Helical" evidence="1">
    <location>
        <begin position="157"/>
        <end position="178"/>
    </location>
</feature>
<evidence type="ECO:0000313" key="3">
    <source>
        <dbReference type="Proteomes" id="UP001059380"/>
    </source>
</evidence>
<feature type="transmembrane region" description="Helical" evidence="1">
    <location>
        <begin position="190"/>
        <end position="214"/>
    </location>
</feature>
<name>A0A9J7BKH4_9BACT</name>
<dbReference type="AlphaFoldDB" id="A0A9J7BKH4"/>
<organism evidence="2 3">
    <name type="scientific">Occallatibacter riparius</name>
    <dbReference type="NCBI Taxonomy" id="1002689"/>
    <lineage>
        <taxon>Bacteria</taxon>
        <taxon>Pseudomonadati</taxon>
        <taxon>Acidobacteriota</taxon>
        <taxon>Terriglobia</taxon>
        <taxon>Terriglobales</taxon>
        <taxon>Acidobacteriaceae</taxon>
        <taxon>Occallatibacter</taxon>
    </lineage>
</organism>
<dbReference type="KEGG" id="orp:MOP44_17070"/>
<feature type="transmembrane region" description="Helical" evidence="1">
    <location>
        <begin position="56"/>
        <end position="81"/>
    </location>
</feature>
<reference evidence="2" key="1">
    <citation type="submission" date="2021-04" db="EMBL/GenBank/DDBJ databases">
        <title>Phylogenetic analysis of Acidobacteriaceae.</title>
        <authorList>
            <person name="Qiu L."/>
            <person name="Zhang Q."/>
        </authorList>
    </citation>
    <scope>NUCLEOTIDE SEQUENCE</scope>
    <source>
        <strain evidence="2">DSM 25168</strain>
    </source>
</reference>
<feature type="transmembrane region" description="Helical" evidence="1">
    <location>
        <begin position="234"/>
        <end position="256"/>
    </location>
</feature>
<accession>A0A9J7BKH4</accession>
<dbReference type="EMBL" id="CP093313">
    <property type="protein sequence ID" value="UWZ82282.1"/>
    <property type="molecule type" value="Genomic_DNA"/>
</dbReference>
<dbReference type="Proteomes" id="UP001059380">
    <property type="component" value="Chromosome"/>
</dbReference>
<feature type="transmembrane region" description="Helical" evidence="1">
    <location>
        <begin position="21"/>
        <end position="44"/>
    </location>
</feature>
<feature type="transmembrane region" description="Helical" evidence="1">
    <location>
        <begin position="93"/>
        <end position="115"/>
    </location>
</feature>